<reference evidence="7 8" key="1">
    <citation type="journal article" date="2021" name="Nat. Plants">
        <title>The Taxus genome provides insights into paclitaxel biosynthesis.</title>
        <authorList>
            <person name="Xiong X."/>
            <person name="Gou J."/>
            <person name="Liao Q."/>
            <person name="Li Y."/>
            <person name="Zhou Q."/>
            <person name="Bi G."/>
            <person name="Li C."/>
            <person name="Du R."/>
            <person name="Wang X."/>
            <person name="Sun T."/>
            <person name="Guo L."/>
            <person name="Liang H."/>
            <person name="Lu P."/>
            <person name="Wu Y."/>
            <person name="Zhang Z."/>
            <person name="Ro D.K."/>
            <person name="Shang Y."/>
            <person name="Huang S."/>
            <person name="Yan J."/>
        </authorList>
    </citation>
    <scope>NUCLEOTIDE SEQUENCE [LARGE SCALE GENOMIC DNA]</scope>
    <source>
        <strain evidence="7">Ta-2019</strain>
    </source>
</reference>
<evidence type="ECO:0000256" key="3">
    <source>
        <dbReference type="ARBA" id="ARBA00022723"/>
    </source>
</evidence>
<evidence type="ECO:0008006" key="9">
    <source>
        <dbReference type="Google" id="ProtNLM"/>
    </source>
</evidence>
<evidence type="ECO:0000313" key="8">
    <source>
        <dbReference type="Proteomes" id="UP000824469"/>
    </source>
</evidence>
<dbReference type="FunFam" id="1.10.10.480:FF:000001">
    <property type="entry name" value="Pyrophosphate--fructose 6-phosphate 1-phosphotransferase subunit alpha"/>
    <property type="match status" value="1"/>
</dbReference>
<dbReference type="GO" id="GO:0015979">
    <property type="term" value="P:photosynthesis"/>
    <property type="evidence" value="ECO:0007669"/>
    <property type="project" value="TreeGrafter"/>
</dbReference>
<dbReference type="Gene3D" id="1.10.10.480">
    <property type="entry name" value="Phosphofructokinase, domain 3"/>
    <property type="match status" value="1"/>
</dbReference>
<keyword evidence="4" id="KW-0418">Kinase</keyword>
<feature type="non-terminal residue" evidence="7">
    <location>
        <position position="1"/>
    </location>
</feature>
<gene>
    <name evidence="7" type="ORF">KI387_014382</name>
</gene>
<organism evidence="7 8">
    <name type="scientific">Taxus chinensis</name>
    <name type="common">Chinese yew</name>
    <name type="synonym">Taxus wallichiana var. chinensis</name>
    <dbReference type="NCBI Taxonomy" id="29808"/>
    <lineage>
        <taxon>Eukaryota</taxon>
        <taxon>Viridiplantae</taxon>
        <taxon>Streptophyta</taxon>
        <taxon>Embryophyta</taxon>
        <taxon>Tracheophyta</taxon>
        <taxon>Spermatophyta</taxon>
        <taxon>Pinopsida</taxon>
        <taxon>Pinidae</taxon>
        <taxon>Conifers II</taxon>
        <taxon>Cupressales</taxon>
        <taxon>Taxaceae</taxon>
        <taxon>Taxus</taxon>
    </lineage>
</organism>
<dbReference type="GO" id="GO:0005829">
    <property type="term" value="C:cytosol"/>
    <property type="evidence" value="ECO:0007669"/>
    <property type="project" value="TreeGrafter"/>
</dbReference>
<dbReference type="GO" id="GO:0047334">
    <property type="term" value="F:diphosphate-fructose-6-phosphate 1-phosphotransferase activity"/>
    <property type="evidence" value="ECO:0007669"/>
    <property type="project" value="TreeGrafter"/>
</dbReference>
<keyword evidence="8" id="KW-1185">Reference proteome</keyword>
<accession>A0AA38FDT8</accession>
<comment type="caution">
    <text evidence="7">The sequence shown here is derived from an EMBL/GenBank/DDBJ whole genome shotgun (WGS) entry which is preliminary data.</text>
</comment>
<dbReference type="EMBL" id="JAHRHJ020000009">
    <property type="protein sequence ID" value="KAH9302799.1"/>
    <property type="molecule type" value="Genomic_DNA"/>
</dbReference>
<dbReference type="GO" id="GO:0046872">
    <property type="term" value="F:metal ion binding"/>
    <property type="evidence" value="ECO:0007669"/>
    <property type="project" value="UniProtKB-KW"/>
</dbReference>
<keyword evidence="3" id="KW-0479">Metal-binding</keyword>
<dbReference type="AlphaFoldDB" id="A0AA38FDT8"/>
<evidence type="ECO:0000256" key="6">
    <source>
        <dbReference type="ARBA" id="ARBA00023152"/>
    </source>
</evidence>
<dbReference type="GO" id="GO:0009749">
    <property type="term" value="P:response to glucose"/>
    <property type="evidence" value="ECO:0007669"/>
    <property type="project" value="TreeGrafter"/>
</dbReference>
<evidence type="ECO:0000313" key="7">
    <source>
        <dbReference type="EMBL" id="KAH9302799.1"/>
    </source>
</evidence>
<dbReference type="GO" id="GO:0003872">
    <property type="term" value="F:6-phosphofructokinase activity"/>
    <property type="evidence" value="ECO:0007669"/>
    <property type="project" value="InterPro"/>
</dbReference>
<name>A0AA38FDT8_TAXCH</name>
<evidence type="ECO:0000256" key="1">
    <source>
        <dbReference type="ARBA" id="ARBA00022490"/>
    </source>
</evidence>
<keyword evidence="2" id="KW-0808">Transferase</keyword>
<evidence type="ECO:0000256" key="4">
    <source>
        <dbReference type="ARBA" id="ARBA00022777"/>
    </source>
</evidence>
<feature type="non-terminal residue" evidence="7">
    <location>
        <position position="204"/>
    </location>
</feature>
<dbReference type="Proteomes" id="UP000824469">
    <property type="component" value="Unassembled WGS sequence"/>
</dbReference>
<evidence type="ECO:0000256" key="2">
    <source>
        <dbReference type="ARBA" id="ARBA00022679"/>
    </source>
</evidence>
<evidence type="ECO:0000256" key="5">
    <source>
        <dbReference type="ARBA" id="ARBA00022842"/>
    </source>
</evidence>
<dbReference type="PANTHER" id="PTHR43650:SF17">
    <property type="entry name" value="PYROPHOSPHATE--FRUCTOSE 6-PHOSPHATE 1-PHOSPHOTRANSFERASE SUBUNIT ALPHA 1"/>
    <property type="match status" value="1"/>
</dbReference>
<sequence length="204" mass="22935">KYHGVILLPEGLIENIPEVYALLQEIHGLHAHGVSVEEISSRLSPWASALFEFLPPFIKKQLLLHPESDDTAQLSQIETEKLMAQLVETEMNRRLKSGEYTGKKFNAICHFFGYQARGSLPSKFDCDYANALGHISYHLIGAGLNGYMATVTNLKQPVSQWQCWWRSNHCNDDREEMATGSRCISDRKACCSPCSCGFEGQAIR</sequence>
<keyword evidence="5" id="KW-0460">Magnesium</keyword>
<keyword evidence="1" id="KW-0963">Cytoplasm</keyword>
<dbReference type="Gene3D" id="3.40.50.450">
    <property type="match status" value="1"/>
</dbReference>
<dbReference type="PANTHER" id="PTHR43650">
    <property type="entry name" value="PYROPHOSPHATE--FRUCTOSE 6-PHOSPHATE 1-PHOSPHOTRANSFERASE"/>
    <property type="match status" value="1"/>
</dbReference>
<keyword evidence="6" id="KW-0324">Glycolysis</keyword>
<proteinExistence type="predicted"/>
<dbReference type="Gene3D" id="3.40.50.460">
    <property type="entry name" value="Phosphofructokinase domain"/>
    <property type="match status" value="1"/>
</dbReference>
<protein>
    <recommendedName>
        <fullName evidence="9">Pyrophosphate--fructose 6-phosphate 1-phosphotransferase subunit alpha</fullName>
    </recommendedName>
</protein>
<dbReference type="InterPro" id="IPR035966">
    <property type="entry name" value="PKF_sf"/>
</dbReference>
<dbReference type="SUPFAM" id="SSF53784">
    <property type="entry name" value="Phosphofructokinase"/>
    <property type="match status" value="1"/>
</dbReference>